<protein>
    <submittedName>
        <fullName evidence="1">Uncharacterized protein</fullName>
    </submittedName>
</protein>
<name>A0A5M8FS24_9GAMM</name>
<dbReference type="NCBIfam" id="TIGR03382">
    <property type="entry name" value="GC_trans_RRR"/>
    <property type="match status" value="1"/>
</dbReference>
<organism evidence="1 2">
    <name type="scientific">Thiohalocapsa marina</name>
    <dbReference type="NCBI Taxonomy" id="424902"/>
    <lineage>
        <taxon>Bacteria</taxon>
        <taxon>Pseudomonadati</taxon>
        <taxon>Pseudomonadota</taxon>
        <taxon>Gammaproteobacteria</taxon>
        <taxon>Chromatiales</taxon>
        <taxon>Chromatiaceae</taxon>
        <taxon>Thiohalocapsa</taxon>
    </lineage>
</organism>
<reference evidence="1 2" key="1">
    <citation type="submission" date="2019-09" db="EMBL/GenBank/DDBJ databases">
        <title>Whole-genome sequence of the purple sulfur bacterium Thiohalocapsa marina DSM 19078.</title>
        <authorList>
            <person name="Kyndt J.A."/>
            <person name="Meyer T.E."/>
        </authorList>
    </citation>
    <scope>NUCLEOTIDE SEQUENCE [LARGE SCALE GENOMIC DNA]</scope>
    <source>
        <strain evidence="1 2">DSM 19078</strain>
    </source>
</reference>
<gene>
    <name evidence="1" type="ORF">F2Q65_12205</name>
</gene>
<dbReference type="InterPro" id="IPR017756">
    <property type="entry name" value="TM_Gly-Cys-Arg_CS"/>
</dbReference>
<evidence type="ECO:0000313" key="2">
    <source>
        <dbReference type="Proteomes" id="UP000322981"/>
    </source>
</evidence>
<comment type="caution">
    <text evidence="1">The sequence shown here is derived from an EMBL/GenBank/DDBJ whole genome shotgun (WGS) entry which is preliminary data.</text>
</comment>
<accession>A0A5M8FS24</accession>
<proteinExistence type="predicted"/>
<dbReference type="AlphaFoldDB" id="A0A5M8FS24"/>
<dbReference type="EMBL" id="VWXX01000019">
    <property type="protein sequence ID" value="KAA6184472.1"/>
    <property type="molecule type" value="Genomic_DNA"/>
</dbReference>
<dbReference type="Proteomes" id="UP000322981">
    <property type="component" value="Unassembled WGS sequence"/>
</dbReference>
<keyword evidence="2" id="KW-1185">Reference proteome</keyword>
<sequence>MQRLCKNHGCCSDPAPAAPAAPAALAALVAVGRRRQAAWSS</sequence>
<evidence type="ECO:0000313" key="1">
    <source>
        <dbReference type="EMBL" id="KAA6184472.1"/>
    </source>
</evidence>